<dbReference type="Proteomes" id="UP000835052">
    <property type="component" value="Unassembled WGS sequence"/>
</dbReference>
<dbReference type="AlphaFoldDB" id="A0A8S1HLX5"/>
<evidence type="ECO:0000313" key="3">
    <source>
        <dbReference type="Proteomes" id="UP000835052"/>
    </source>
</evidence>
<evidence type="ECO:0000313" key="2">
    <source>
        <dbReference type="EMBL" id="CAD6196040.1"/>
    </source>
</evidence>
<feature type="region of interest" description="Disordered" evidence="1">
    <location>
        <begin position="1"/>
        <end position="83"/>
    </location>
</feature>
<keyword evidence="3" id="KW-1185">Reference proteome</keyword>
<feature type="compositionally biased region" description="Basic and acidic residues" evidence="1">
    <location>
        <begin position="33"/>
        <end position="52"/>
    </location>
</feature>
<evidence type="ECO:0000256" key="1">
    <source>
        <dbReference type="SAM" id="MobiDB-lite"/>
    </source>
</evidence>
<sequence>MGRALTSARHSRQESATRRGSRRNAKRIARLRSLMEKMDDIRKEKAGRRTREPNSSTKHPGANRKSANEKKNPTNDSPIRNRPDIVYTDHIQFVFHSIYNYYFLS</sequence>
<proteinExistence type="predicted"/>
<comment type="caution">
    <text evidence="2">The sequence shown here is derived from an EMBL/GenBank/DDBJ whole genome shotgun (WGS) entry which is preliminary data.</text>
</comment>
<dbReference type="EMBL" id="CAJGYM010000065">
    <property type="protein sequence ID" value="CAD6196040.1"/>
    <property type="molecule type" value="Genomic_DNA"/>
</dbReference>
<organism evidence="2 3">
    <name type="scientific">Caenorhabditis auriculariae</name>
    <dbReference type="NCBI Taxonomy" id="2777116"/>
    <lineage>
        <taxon>Eukaryota</taxon>
        <taxon>Metazoa</taxon>
        <taxon>Ecdysozoa</taxon>
        <taxon>Nematoda</taxon>
        <taxon>Chromadorea</taxon>
        <taxon>Rhabditida</taxon>
        <taxon>Rhabditina</taxon>
        <taxon>Rhabditomorpha</taxon>
        <taxon>Rhabditoidea</taxon>
        <taxon>Rhabditidae</taxon>
        <taxon>Peloderinae</taxon>
        <taxon>Caenorhabditis</taxon>
    </lineage>
</organism>
<protein>
    <submittedName>
        <fullName evidence="2">Uncharacterized protein</fullName>
    </submittedName>
</protein>
<accession>A0A8S1HLX5</accession>
<feature type="compositionally biased region" description="Basic and acidic residues" evidence="1">
    <location>
        <begin position="66"/>
        <end position="83"/>
    </location>
</feature>
<feature type="compositionally biased region" description="Basic residues" evidence="1">
    <location>
        <begin position="19"/>
        <end position="30"/>
    </location>
</feature>
<gene>
    <name evidence="2" type="ORF">CAUJ_LOCUS11956</name>
</gene>
<name>A0A8S1HLX5_9PELO</name>
<reference evidence="2" key="1">
    <citation type="submission" date="2020-10" db="EMBL/GenBank/DDBJ databases">
        <authorList>
            <person name="Kikuchi T."/>
        </authorList>
    </citation>
    <scope>NUCLEOTIDE SEQUENCE</scope>
    <source>
        <strain evidence="2">NKZ352</strain>
    </source>
</reference>